<feature type="compositionally biased region" description="Basic and acidic residues" evidence="1">
    <location>
        <begin position="147"/>
        <end position="159"/>
    </location>
</feature>
<evidence type="ECO:0000313" key="2">
    <source>
        <dbReference type="EMBL" id="DAG00686.1"/>
    </source>
</evidence>
<dbReference type="EMBL" id="BK016182">
    <property type="protein sequence ID" value="DAG00686.1"/>
    <property type="molecule type" value="Genomic_DNA"/>
</dbReference>
<name>A0A8S5V1T1_9CAUD</name>
<protein>
    <submittedName>
        <fullName evidence="2">Uncharacterized protein</fullName>
    </submittedName>
</protein>
<feature type="compositionally biased region" description="Basic residues" evidence="1">
    <location>
        <begin position="196"/>
        <end position="206"/>
    </location>
</feature>
<reference evidence="2" key="1">
    <citation type="journal article" date="2021" name="Proc. Natl. Acad. Sci. U.S.A.">
        <title>A Catalog of Tens of Thousands of Viruses from Human Metagenomes Reveals Hidden Associations with Chronic Diseases.</title>
        <authorList>
            <person name="Tisza M.J."/>
            <person name="Buck C.B."/>
        </authorList>
    </citation>
    <scope>NUCLEOTIDE SEQUENCE</scope>
    <source>
        <strain evidence="2">CtJ2i1</strain>
    </source>
</reference>
<sequence>MTKLKEPIAIVKLGHGEIGYFDKLTRLRLTRKAPYGRIYDDMDLKNIRRSVKVGRLILVNGMLPAENANYSKATKRFIPSSNYDMVASGLIRPEDVAEKTATRSKELEFDLDAALAEAKENLEKVNKENTNGLQEKGQEGLQIAPKAKIEEIKPEETPKAEVVPEETEAKDVAEETVEEESAEEVEDEATTEDKPKKTRGRKKASK</sequence>
<feature type="region of interest" description="Disordered" evidence="1">
    <location>
        <begin position="128"/>
        <end position="206"/>
    </location>
</feature>
<organism evidence="2">
    <name type="scientific">Myoviridae sp. ctJ2i1</name>
    <dbReference type="NCBI Taxonomy" id="2825079"/>
    <lineage>
        <taxon>Viruses</taxon>
        <taxon>Duplodnaviria</taxon>
        <taxon>Heunggongvirae</taxon>
        <taxon>Uroviricota</taxon>
        <taxon>Caudoviricetes</taxon>
    </lineage>
</organism>
<accession>A0A8S5V1T1</accession>
<feature type="compositionally biased region" description="Acidic residues" evidence="1">
    <location>
        <begin position="174"/>
        <end position="190"/>
    </location>
</feature>
<evidence type="ECO:0000256" key="1">
    <source>
        <dbReference type="SAM" id="MobiDB-lite"/>
    </source>
</evidence>
<proteinExistence type="predicted"/>